<comment type="caution">
    <text evidence="7">The sequence shown here is derived from an EMBL/GenBank/DDBJ whole genome shotgun (WGS) entry which is preliminary data.</text>
</comment>
<evidence type="ECO:0000259" key="6">
    <source>
        <dbReference type="Pfam" id="PF01167"/>
    </source>
</evidence>
<evidence type="ECO:0000256" key="2">
    <source>
        <dbReference type="ARBA" id="ARBA00007129"/>
    </source>
</evidence>
<dbReference type="SUPFAM" id="SSF54518">
    <property type="entry name" value="Tubby C-terminal domain-like"/>
    <property type="match status" value="1"/>
</dbReference>
<dbReference type="OrthoDB" id="8775810at2759"/>
<evidence type="ECO:0000256" key="3">
    <source>
        <dbReference type="ARBA" id="ARBA00022490"/>
    </source>
</evidence>
<dbReference type="InterPro" id="IPR018066">
    <property type="entry name" value="Tubby_C_CS"/>
</dbReference>
<dbReference type="InterPro" id="IPR000007">
    <property type="entry name" value="Tubby_C"/>
</dbReference>
<accession>A0A0V0RP34</accession>
<keyword evidence="8" id="KW-1185">Reference proteome</keyword>
<evidence type="ECO:0000313" key="7">
    <source>
        <dbReference type="EMBL" id="KRX16219.1"/>
    </source>
</evidence>
<name>A0A0V0RP34_9BILA</name>
<dbReference type="GO" id="GO:0005929">
    <property type="term" value="C:cilium"/>
    <property type="evidence" value="ECO:0007669"/>
    <property type="project" value="TreeGrafter"/>
</dbReference>
<dbReference type="PROSITE" id="PS01201">
    <property type="entry name" value="TUB_2"/>
    <property type="match status" value="1"/>
</dbReference>
<dbReference type="Gene3D" id="3.20.90.10">
    <property type="entry name" value="Tubby Protein, Chain A"/>
    <property type="match status" value="1"/>
</dbReference>
<feature type="compositionally biased region" description="Polar residues" evidence="5">
    <location>
        <begin position="243"/>
        <end position="261"/>
    </location>
</feature>
<protein>
    <recommendedName>
        <fullName evidence="4">Tubby-like protein</fullName>
    </recommendedName>
</protein>
<evidence type="ECO:0000256" key="5">
    <source>
        <dbReference type="SAM" id="MobiDB-lite"/>
    </source>
</evidence>
<evidence type="ECO:0000256" key="4">
    <source>
        <dbReference type="RuleBase" id="RU361125"/>
    </source>
</evidence>
<dbReference type="GO" id="GO:0061512">
    <property type="term" value="P:protein localization to cilium"/>
    <property type="evidence" value="ECO:0007669"/>
    <property type="project" value="TreeGrafter"/>
</dbReference>
<sequence length="552" mass="62343">MRVDRCPIFKPDTFHCIEKDMDGESGSLFEKQRRALSEKQRMKREKSTGMVVRTDVVREEAAHLLTGTMKAVQATQDGSHMFNCYANPIVISDEEADEPAFCHSTSEQDGGTRQQQQYSDVSCWMFVLCCVCVYVDSVRLDTCLCLYLSSDDCCLFKMLFDAHFEQWIKKEGKTFFYPLFSIGVVDSTGDKPDSTMEMASAGLTTNFVTGNNNNINNDNSRNDSNNDNNINNNNNSNDNSNNKSKASTLTNKKSTQYYSSKSDSETEQEILSPTASLNDINSTTAEQTALVSAALNVSEIVENLEEFVLRPAAKGTTFKCRITRDKHGLDRNFYPTYFLHLEKEDGKRIFLLAARKRKKSTTSNYLISIDPTDLSRYCASSNVLGTQFTLYDNGENPQKSTVIDVGVRRELAAIIYDPNVLGLKGPRKMTVILPVIRDFPTIKRVDLKPITERDSMIERWKSDRCDDLIELTNKSPIWNEDAQSYILNFHGRVTQASVKNFQIIHANNPDYVIMQFGRISENLFSMDYSYPLCALQAFGIALSSFDGKLACE</sequence>
<dbReference type="PROSITE" id="PS01200">
    <property type="entry name" value="TUB_1"/>
    <property type="match status" value="1"/>
</dbReference>
<proteinExistence type="inferred from homology"/>
<gene>
    <name evidence="7" type="primary">TUB</name>
    <name evidence="7" type="ORF">T07_14554</name>
</gene>
<dbReference type="PANTHER" id="PTHR16517">
    <property type="entry name" value="TUBBY-RELATED"/>
    <property type="match status" value="1"/>
</dbReference>
<dbReference type="PRINTS" id="PR01573">
    <property type="entry name" value="SUPERTUBBY"/>
</dbReference>
<dbReference type="AlphaFoldDB" id="A0A0V0RP34"/>
<dbReference type="Proteomes" id="UP000054630">
    <property type="component" value="Unassembled WGS sequence"/>
</dbReference>
<feature type="compositionally biased region" description="Low complexity" evidence="5">
    <location>
        <begin position="211"/>
        <end position="242"/>
    </location>
</feature>
<evidence type="ECO:0000256" key="1">
    <source>
        <dbReference type="ARBA" id="ARBA00004496"/>
    </source>
</evidence>
<dbReference type="EMBL" id="JYDL01000111">
    <property type="protein sequence ID" value="KRX16219.1"/>
    <property type="molecule type" value="Genomic_DNA"/>
</dbReference>
<feature type="domain" description="Tubby C-terminal" evidence="6">
    <location>
        <begin position="309"/>
        <end position="546"/>
    </location>
</feature>
<dbReference type="Pfam" id="PF01167">
    <property type="entry name" value="Tub"/>
    <property type="match status" value="1"/>
</dbReference>
<organism evidence="7 8">
    <name type="scientific">Trichinella nelsoni</name>
    <dbReference type="NCBI Taxonomy" id="6336"/>
    <lineage>
        <taxon>Eukaryota</taxon>
        <taxon>Metazoa</taxon>
        <taxon>Ecdysozoa</taxon>
        <taxon>Nematoda</taxon>
        <taxon>Enoplea</taxon>
        <taxon>Dorylaimia</taxon>
        <taxon>Trichinellida</taxon>
        <taxon>Trichinellidae</taxon>
        <taxon>Trichinella</taxon>
    </lineage>
</organism>
<dbReference type="GO" id="GO:0005737">
    <property type="term" value="C:cytoplasm"/>
    <property type="evidence" value="ECO:0007669"/>
    <property type="project" value="UniProtKB-SubCell"/>
</dbReference>
<dbReference type="PANTHER" id="PTHR16517:SF7">
    <property type="entry name" value="PROTEIN KING TUBBY"/>
    <property type="match status" value="1"/>
</dbReference>
<evidence type="ECO:0000313" key="8">
    <source>
        <dbReference type="Proteomes" id="UP000054630"/>
    </source>
</evidence>
<comment type="subcellular location">
    <subcellularLocation>
        <location evidence="1">Cytoplasm</location>
    </subcellularLocation>
</comment>
<dbReference type="STRING" id="6336.A0A0V0RP34"/>
<comment type="similarity">
    <text evidence="2 4">Belongs to the TUB family.</text>
</comment>
<keyword evidence="3" id="KW-0963">Cytoplasm</keyword>
<reference evidence="7 8" key="1">
    <citation type="submission" date="2015-01" db="EMBL/GenBank/DDBJ databases">
        <title>Evolution of Trichinella species and genotypes.</title>
        <authorList>
            <person name="Korhonen P.K."/>
            <person name="Edoardo P."/>
            <person name="Giuseppe L.R."/>
            <person name="Gasser R.B."/>
        </authorList>
    </citation>
    <scope>NUCLEOTIDE SEQUENCE [LARGE SCALE GENOMIC DNA]</scope>
    <source>
        <strain evidence="7">ISS37</strain>
    </source>
</reference>
<feature type="region of interest" description="Disordered" evidence="5">
    <location>
        <begin position="210"/>
        <end position="268"/>
    </location>
</feature>
<dbReference type="InterPro" id="IPR025659">
    <property type="entry name" value="Tubby-like_C"/>
</dbReference>